<evidence type="ECO:0000313" key="2">
    <source>
        <dbReference type="Proteomes" id="UP000789702"/>
    </source>
</evidence>
<evidence type="ECO:0000313" key="1">
    <source>
        <dbReference type="EMBL" id="CAG8735287.1"/>
    </source>
</evidence>
<reference evidence="1" key="1">
    <citation type="submission" date="2021-06" db="EMBL/GenBank/DDBJ databases">
        <authorList>
            <person name="Kallberg Y."/>
            <person name="Tangrot J."/>
            <person name="Rosling A."/>
        </authorList>
    </citation>
    <scope>NUCLEOTIDE SEQUENCE</scope>
    <source>
        <strain evidence="1">IL203A</strain>
    </source>
</reference>
<keyword evidence="2" id="KW-1185">Reference proteome</keyword>
<dbReference type="EMBL" id="CAJVPU010038634">
    <property type="protein sequence ID" value="CAG8735287.1"/>
    <property type="molecule type" value="Genomic_DNA"/>
</dbReference>
<protein>
    <submittedName>
        <fullName evidence="1">16832_t:CDS:1</fullName>
    </submittedName>
</protein>
<name>A0ACA9Q414_9GLOM</name>
<dbReference type="Proteomes" id="UP000789702">
    <property type="component" value="Unassembled WGS sequence"/>
</dbReference>
<feature type="non-terminal residue" evidence="1">
    <location>
        <position position="225"/>
    </location>
</feature>
<organism evidence="1 2">
    <name type="scientific">Dentiscutata heterogama</name>
    <dbReference type="NCBI Taxonomy" id="1316150"/>
    <lineage>
        <taxon>Eukaryota</taxon>
        <taxon>Fungi</taxon>
        <taxon>Fungi incertae sedis</taxon>
        <taxon>Mucoromycota</taxon>
        <taxon>Glomeromycotina</taxon>
        <taxon>Glomeromycetes</taxon>
        <taxon>Diversisporales</taxon>
        <taxon>Gigasporaceae</taxon>
        <taxon>Dentiscutata</taxon>
    </lineage>
</organism>
<accession>A0ACA9Q414</accession>
<proteinExistence type="predicted"/>
<comment type="caution">
    <text evidence="1">The sequence shown here is derived from an EMBL/GenBank/DDBJ whole genome shotgun (WGS) entry which is preliminary data.</text>
</comment>
<gene>
    <name evidence="1" type="ORF">DHETER_LOCUS13699</name>
</gene>
<feature type="non-terminal residue" evidence="1">
    <location>
        <position position="1"/>
    </location>
</feature>
<sequence length="225" mass="25177">ETQISSEVTEESTNSEQNCILIPSYACRDKGGEEWKVYVRGWAFSSKTQSRKQKWMIGVARRVAGVNNDEQKSKTLEDRFSMFLAKNLRNQEYNVQIDGLALGDDDFSQDCDDKSQCYDSHTSSTHITSDTGHFSGIIRIRAEIIDKWIASINKSDKPVRWLKLSAMPEGGMQADKAEKTYGFANLIDAYGISIISDIDDTIKHTGIGGGPRVALSSTFLYDPKE</sequence>